<protein>
    <submittedName>
        <fullName evidence="2">Uncharacterized protein</fullName>
    </submittedName>
</protein>
<evidence type="ECO:0000313" key="3">
    <source>
        <dbReference type="Proteomes" id="UP000435243"/>
    </source>
</evidence>
<dbReference type="AlphaFoldDB" id="A0A844ZRW7"/>
<dbReference type="EMBL" id="WTYY01000003">
    <property type="protein sequence ID" value="MXO88349.1"/>
    <property type="molecule type" value="Genomic_DNA"/>
</dbReference>
<evidence type="ECO:0000256" key="1">
    <source>
        <dbReference type="SAM" id="Phobius"/>
    </source>
</evidence>
<keyword evidence="1" id="KW-0472">Membrane</keyword>
<comment type="caution">
    <text evidence="2">The sequence shown here is derived from an EMBL/GenBank/DDBJ whole genome shotgun (WGS) entry which is preliminary data.</text>
</comment>
<accession>A0A844ZRW7</accession>
<name>A0A844ZRW7_9SPHN</name>
<evidence type="ECO:0000313" key="2">
    <source>
        <dbReference type="EMBL" id="MXO88349.1"/>
    </source>
</evidence>
<keyword evidence="3" id="KW-1185">Reference proteome</keyword>
<keyword evidence="1" id="KW-1133">Transmembrane helix</keyword>
<dbReference type="Proteomes" id="UP000435243">
    <property type="component" value="Unassembled WGS sequence"/>
</dbReference>
<dbReference type="RefSeq" id="WP_160590564.1">
    <property type="nucleotide sequence ID" value="NZ_BAAAFP010000001.1"/>
</dbReference>
<dbReference type="OrthoDB" id="7405786at2"/>
<organism evidence="2 3">
    <name type="scientific">Alteraurantiacibacter aestuarii</name>
    <dbReference type="NCBI Taxonomy" id="650004"/>
    <lineage>
        <taxon>Bacteria</taxon>
        <taxon>Pseudomonadati</taxon>
        <taxon>Pseudomonadota</taxon>
        <taxon>Alphaproteobacteria</taxon>
        <taxon>Sphingomonadales</taxon>
        <taxon>Erythrobacteraceae</taxon>
        <taxon>Alteraurantiacibacter</taxon>
    </lineage>
</organism>
<keyword evidence="1" id="KW-0812">Transmembrane</keyword>
<gene>
    <name evidence="2" type="ORF">GRI32_06315</name>
</gene>
<reference evidence="2 3" key="1">
    <citation type="submission" date="2019-12" db="EMBL/GenBank/DDBJ databases">
        <title>Genomic-based taxomic classification of the family Erythrobacteraceae.</title>
        <authorList>
            <person name="Xu L."/>
        </authorList>
    </citation>
    <scope>NUCLEOTIDE SEQUENCE [LARGE SCALE GENOMIC DNA]</scope>
    <source>
        <strain evidence="2 3">JCM 16339</strain>
    </source>
</reference>
<feature type="transmembrane region" description="Helical" evidence="1">
    <location>
        <begin position="83"/>
        <end position="107"/>
    </location>
</feature>
<feature type="transmembrane region" description="Helical" evidence="1">
    <location>
        <begin position="113"/>
        <end position="132"/>
    </location>
</feature>
<sequence length="286" mass="31419">MAFQPFGDHFEVASHMPVDAVKAAIRANKKSWFDPKRGARGWIVGPFLCLWISALDKNGPMVLARISVDGFGTRISGRAGSDLNGLIGMTFMACLMAAIPLIAHWRADTLAPVFYLALALVFFSVGLSFWFANKSRRDAEPLIRFLRRTVNPAAKVPKPPKSSVAFPAQTAVPMHLDFSGEEVFDNVSPNAVRDMLCRIAEDEDGFAILSFDDGHYLQTAWADDGFVLEKREGSEDLHFIAVRAGDPQPARGRGSSLSLAEIETAFAAYCEQVPITDALGWQPLFR</sequence>
<proteinExistence type="predicted"/>